<evidence type="ECO:0008006" key="8">
    <source>
        <dbReference type="Google" id="ProtNLM"/>
    </source>
</evidence>
<dbReference type="SUPFAM" id="SSF54001">
    <property type="entry name" value="Cysteine proteinases"/>
    <property type="match status" value="1"/>
</dbReference>
<dbReference type="Proteomes" id="UP001280121">
    <property type="component" value="Unassembled WGS sequence"/>
</dbReference>
<reference evidence="6" key="1">
    <citation type="journal article" date="2023" name="Plant J.">
        <title>Genome sequences and population genomics provide insights into the demographic history, inbreeding, and mutation load of two 'living fossil' tree species of Dipteronia.</title>
        <authorList>
            <person name="Feng Y."/>
            <person name="Comes H.P."/>
            <person name="Chen J."/>
            <person name="Zhu S."/>
            <person name="Lu R."/>
            <person name="Zhang X."/>
            <person name="Li P."/>
            <person name="Qiu J."/>
            <person name="Olsen K.M."/>
            <person name="Qiu Y."/>
        </authorList>
    </citation>
    <scope>NUCLEOTIDE SEQUENCE</scope>
    <source>
        <strain evidence="6">KIB01</strain>
    </source>
</reference>
<evidence type="ECO:0000259" key="4">
    <source>
        <dbReference type="Pfam" id="PF02902"/>
    </source>
</evidence>
<keyword evidence="7" id="KW-1185">Reference proteome</keyword>
<organism evidence="6 7">
    <name type="scientific">Dipteronia dyeriana</name>
    <dbReference type="NCBI Taxonomy" id="168575"/>
    <lineage>
        <taxon>Eukaryota</taxon>
        <taxon>Viridiplantae</taxon>
        <taxon>Streptophyta</taxon>
        <taxon>Embryophyta</taxon>
        <taxon>Tracheophyta</taxon>
        <taxon>Spermatophyta</taxon>
        <taxon>Magnoliopsida</taxon>
        <taxon>eudicotyledons</taxon>
        <taxon>Gunneridae</taxon>
        <taxon>Pentapetalae</taxon>
        <taxon>rosids</taxon>
        <taxon>malvids</taxon>
        <taxon>Sapindales</taxon>
        <taxon>Sapindaceae</taxon>
        <taxon>Hippocastanoideae</taxon>
        <taxon>Acereae</taxon>
        <taxon>Dipteronia</taxon>
    </lineage>
</organism>
<dbReference type="InterPro" id="IPR015410">
    <property type="entry name" value="DUF1985"/>
</dbReference>
<dbReference type="Pfam" id="PF09331">
    <property type="entry name" value="DUF1985"/>
    <property type="match status" value="1"/>
</dbReference>
<evidence type="ECO:0000313" key="7">
    <source>
        <dbReference type="Proteomes" id="UP001280121"/>
    </source>
</evidence>
<comment type="similarity">
    <text evidence="1">Belongs to the peptidase C48 family.</text>
</comment>
<dbReference type="Gene3D" id="3.40.395.10">
    <property type="entry name" value="Adenoviral Proteinase, Chain A"/>
    <property type="match status" value="1"/>
</dbReference>
<keyword evidence="2" id="KW-0645">Protease</keyword>
<evidence type="ECO:0000259" key="5">
    <source>
        <dbReference type="Pfam" id="PF09331"/>
    </source>
</evidence>
<feature type="domain" description="Ubiquitin-like protease family profile" evidence="4">
    <location>
        <begin position="225"/>
        <end position="326"/>
    </location>
</feature>
<dbReference type="EMBL" id="JANJYI010000001">
    <property type="protein sequence ID" value="KAK2663048.1"/>
    <property type="molecule type" value="Genomic_DNA"/>
</dbReference>
<dbReference type="PANTHER" id="PTHR48449">
    <property type="entry name" value="DUF1985 DOMAIN-CONTAINING PROTEIN"/>
    <property type="match status" value="1"/>
</dbReference>
<gene>
    <name evidence="6" type="ORF">Ddye_001622</name>
</gene>
<dbReference type="InterPro" id="IPR038765">
    <property type="entry name" value="Papain-like_cys_pep_sf"/>
</dbReference>
<dbReference type="Pfam" id="PF02902">
    <property type="entry name" value="Peptidase_C48"/>
    <property type="match status" value="1"/>
</dbReference>
<dbReference type="AlphaFoldDB" id="A0AAD9XPJ0"/>
<evidence type="ECO:0000256" key="2">
    <source>
        <dbReference type="ARBA" id="ARBA00022670"/>
    </source>
</evidence>
<name>A0AAD9XPJ0_9ROSI</name>
<evidence type="ECO:0000256" key="1">
    <source>
        <dbReference type="ARBA" id="ARBA00005234"/>
    </source>
</evidence>
<comment type="caution">
    <text evidence="6">The sequence shown here is derived from an EMBL/GenBank/DDBJ whole genome shotgun (WGS) entry which is preliminary data.</text>
</comment>
<dbReference type="GO" id="GO:0006508">
    <property type="term" value="P:proteolysis"/>
    <property type="evidence" value="ECO:0007669"/>
    <property type="project" value="UniProtKB-KW"/>
</dbReference>
<evidence type="ECO:0000313" key="6">
    <source>
        <dbReference type="EMBL" id="KAK2663048.1"/>
    </source>
</evidence>
<feature type="domain" description="DUF1985" evidence="5">
    <location>
        <begin position="83"/>
        <end position="207"/>
    </location>
</feature>
<dbReference type="InterPro" id="IPR003653">
    <property type="entry name" value="Peptidase_C48_C"/>
</dbReference>
<protein>
    <recommendedName>
        <fullName evidence="8">DUF1985 domain-containing protein</fullName>
    </recommendedName>
</protein>
<proteinExistence type="inferred from homology"/>
<keyword evidence="3" id="KW-0378">Hydrolase</keyword>
<dbReference type="PANTHER" id="PTHR48449:SF1">
    <property type="entry name" value="DUF1985 DOMAIN-CONTAINING PROTEIN"/>
    <property type="match status" value="1"/>
</dbReference>
<sequence length="345" mass="40167">MGGNKLLESLKIKECDRFPSRVTGHCNWESIRLIKSHLTEKQLKLFRVTCFGHFLDVSDMVLSGHFCRHILLRECHVKNTDYNASSVWYHVGNGLIRFSLVEFFLVSGLAFGEYSKSNLEFFKRKNSRLRRIYFQSSKVKVKMIVDWFRNLGHNNKISDDEDVVKLALLLFLEMTLVGKDDRTSILYWALELVDDLDAFNKFPWGTFIYSRKFNSLSTKAYPSERVIKVYDSKPDAYNVDQILKWATCLRKMVPSLLVHAMPDTYTDPSSFTVDRPKEGVPCQGNQSDCEVFTLKFLEYLWARKQFDFDENNGQPFRVKIATEIFQNSKEIPCVNNEPLRVNNAT</sequence>
<accession>A0AAD9XPJ0</accession>
<evidence type="ECO:0000256" key="3">
    <source>
        <dbReference type="ARBA" id="ARBA00022801"/>
    </source>
</evidence>
<dbReference type="GO" id="GO:0008234">
    <property type="term" value="F:cysteine-type peptidase activity"/>
    <property type="evidence" value="ECO:0007669"/>
    <property type="project" value="InterPro"/>
</dbReference>